<evidence type="ECO:0000313" key="2">
    <source>
        <dbReference type="EMBL" id="ORZ33359.1"/>
    </source>
</evidence>
<reference evidence="2 3" key="1">
    <citation type="submission" date="2016-07" db="EMBL/GenBank/DDBJ databases">
        <title>Pervasive Adenine N6-methylation of Active Genes in Fungi.</title>
        <authorList>
            <consortium name="DOE Joint Genome Institute"/>
            <person name="Mondo S.J."/>
            <person name="Dannebaum R.O."/>
            <person name="Kuo R.C."/>
            <person name="Labutti K."/>
            <person name="Haridas S."/>
            <person name="Kuo A."/>
            <person name="Salamov A."/>
            <person name="Ahrendt S.R."/>
            <person name="Lipzen A."/>
            <person name="Sullivan W."/>
            <person name="Andreopoulos W.B."/>
            <person name="Clum A."/>
            <person name="Lindquist E."/>
            <person name="Daum C."/>
            <person name="Ramamoorthy G.K."/>
            <person name="Gryganskyi A."/>
            <person name="Culley D."/>
            <person name="Magnuson J.K."/>
            <person name="James T.Y."/>
            <person name="O'Malley M.A."/>
            <person name="Stajich J.E."/>
            <person name="Spatafora J.W."/>
            <person name="Visel A."/>
            <person name="Grigoriev I.V."/>
        </authorList>
    </citation>
    <scope>NUCLEOTIDE SEQUENCE [LARGE SCALE GENOMIC DNA]</scope>
    <source>
        <strain evidence="2 3">PL171</strain>
    </source>
</reference>
<dbReference type="AlphaFoldDB" id="A0A1Y2HFP3"/>
<feature type="chain" id="PRO_5013299581" description="Secreted protein" evidence="1">
    <location>
        <begin position="19"/>
        <end position="85"/>
    </location>
</feature>
<keyword evidence="1" id="KW-0732">Signal</keyword>
<evidence type="ECO:0000256" key="1">
    <source>
        <dbReference type="SAM" id="SignalP"/>
    </source>
</evidence>
<feature type="signal peptide" evidence="1">
    <location>
        <begin position="1"/>
        <end position="18"/>
    </location>
</feature>
<name>A0A1Y2HFP3_9FUNG</name>
<gene>
    <name evidence="2" type="ORF">BCR44DRAFT_1438320</name>
</gene>
<evidence type="ECO:0008006" key="4">
    <source>
        <dbReference type="Google" id="ProtNLM"/>
    </source>
</evidence>
<comment type="caution">
    <text evidence="2">The sequence shown here is derived from an EMBL/GenBank/DDBJ whole genome shotgun (WGS) entry which is preliminary data.</text>
</comment>
<evidence type="ECO:0000313" key="3">
    <source>
        <dbReference type="Proteomes" id="UP000193411"/>
    </source>
</evidence>
<dbReference type="EMBL" id="MCFL01000036">
    <property type="protein sequence ID" value="ORZ33359.1"/>
    <property type="molecule type" value="Genomic_DNA"/>
</dbReference>
<protein>
    <recommendedName>
        <fullName evidence="4">Secreted protein</fullName>
    </recommendedName>
</protein>
<organism evidence="2 3">
    <name type="scientific">Catenaria anguillulae PL171</name>
    <dbReference type="NCBI Taxonomy" id="765915"/>
    <lineage>
        <taxon>Eukaryota</taxon>
        <taxon>Fungi</taxon>
        <taxon>Fungi incertae sedis</taxon>
        <taxon>Blastocladiomycota</taxon>
        <taxon>Blastocladiomycetes</taxon>
        <taxon>Blastocladiales</taxon>
        <taxon>Catenariaceae</taxon>
        <taxon>Catenaria</taxon>
    </lineage>
</organism>
<accession>A0A1Y2HFP3</accession>
<proteinExistence type="predicted"/>
<dbReference type="Proteomes" id="UP000193411">
    <property type="component" value="Unassembled WGS sequence"/>
</dbReference>
<sequence length="85" mass="9211">MTICWILFILFMVNENDLLPVRGQAVRSLCACLVFAAESMFEPIFNKSKALTRTLKRGGGGQGVAVPESQVGGFTLKTMVVSEVS</sequence>
<keyword evidence="3" id="KW-1185">Reference proteome</keyword>